<keyword evidence="3" id="KW-1185">Reference proteome</keyword>
<dbReference type="InterPro" id="IPR010221">
    <property type="entry name" value="VCBS_dom"/>
</dbReference>
<evidence type="ECO:0000313" key="3">
    <source>
        <dbReference type="Proteomes" id="UP001352263"/>
    </source>
</evidence>
<dbReference type="RefSeq" id="WP_326507249.1">
    <property type="nucleotide sequence ID" value="NZ_JAWIIV010000012.1"/>
</dbReference>
<dbReference type="Pfam" id="PF17963">
    <property type="entry name" value="Big_9"/>
    <property type="match status" value="1"/>
</dbReference>
<comment type="caution">
    <text evidence="2">The sequence shown here is derived from an EMBL/GenBank/DDBJ whole genome shotgun (WGS) entry which is preliminary data.</text>
</comment>
<feature type="domain" description="RapA2 cadherin-like" evidence="1">
    <location>
        <begin position="750"/>
        <end position="820"/>
    </location>
</feature>
<dbReference type="Gene3D" id="2.60.40.1200">
    <property type="match status" value="1"/>
</dbReference>
<protein>
    <submittedName>
        <fullName evidence="2">Ig-like domain-containing protein</fullName>
    </submittedName>
</protein>
<dbReference type="Pfam" id="PF17803">
    <property type="entry name" value="Cadherin_4"/>
    <property type="match status" value="2"/>
</dbReference>
<accession>A0ABU6JA53</accession>
<dbReference type="Proteomes" id="UP001352263">
    <property type="component" value="Unassembled WGS sequence"/>
</dbReference>
<organism evidence="2 3">
    <name type="scientific">Noviherbaspirillum album</name>
    <dbReference type="NCBI Taxonomy" id="3080276"/>
    <lineage>
        <taxon>Bacteria</taxon>
        <taxon>Pseudomonadati</taxon>
        <taxon>Pseudomonadota</taxon>
        <taxon>Betaproteobacteria</taxon>
        <taxon>Burkholderiales</taxon>
        <taxon>Oxalobacteraceae</taxon>
        <taxon>Noviherbaspirillum</taxon>
    </lineage>
</organism>
<dbReference type="EMBL" id="JAWIIV010000012">
    <property type="protein sequence ID" value="MEC4720530.1"/>
    <property type="molecule type" value="Genomic_DNA"/>
</dbReference>
<feature type="domain" description="RapA2 cadherin-like" evidence="1">
    <location>
        <begin position="621"/>
        <end position="714"/>
    </location>
</feature>
<name>A0ABU6JA53_9BURK</name>
<gene>
    <name evidence="2" type="ORF">RY831_15310</name>
</gene>
<reference evidence="2 3" key="1">
    <citation type="submission" date="2023-10" db="EMBL/GenBank/DDBJ databases">
        <title>Noviherbaspirillum sp. CPCC 100848 genome assembly.</title>
        <authorList>
            <person name="Li X.Y."/>
            <person name="Fang X.M."/>
        </authorList>
    </citation>
    <scope>NUCLEOTIDE SEQUENCE [LARGE SCALE GENOMIC DNA]</scope>
    <source>
        <strain evidence="2 3">CPCC 100848</strain>
    </source>
</reference>
<proteinExistence type="predicted"/>
<sequence length="960" mass="97330">MTMNNKNRRKLVRNKPAPFALEARIMFDAAAVDTAMAAKNTADVPPPEAAATVSGPSIPPVCDAAVHAPAMDIGWHAAEGAAQIFTADAGNASLAEASMRAEQIIREFLDSDKAEQSLFSLFNAGQSEPSQAWKERAQALRAEVLEGSFSIQVKTISNDEIGGVFAAFAAHGLGGKPTIFINQDWLERQPGTDAVSRVLIEEFGHGIDQALNAERDTAGDEGEAFAALILNASLSDSERARIATENDYSTIHVNGQAIEIEEASITFSAVYQGTPSALSEEANEVSGTVAVAGTNFKFTSGNPSDPYFSGNNVAGTLSYVDTATKTVKTINGVVSRLVKTGSTVEGLYFYAFGSDGKIGTGDTGETAYLLCLDPGKFAPNGTYKTSSDPVDTAMNKLIVPNSAPVAANDSAAMLEDALSAVTGNLLANDTDANGDALRITQFVVGGQAYAVAAGATQSATLAGIGTFTIGSDGSYSFSPVANYAGAVPAVTYTVSDGAASTTGSFSVRITPVNDAPAGTDKSLSIKLGTAYTFSAADFGFSDANDTPANTFSAVQIKTLPVAGTLTLNSIAVTAGQEIAVADISRLKFTSSSAGSASFTFQVRDNGGTSNGGIDLDQSPNTISFTINAVNQNPVAGAGTATAVEAGGVANATAGSDAAGNLITSFASDPDAGDTLTLASVSSAAESKVIAGSGSTSIQGIYGTLTIAANGGYTYQVSNTAAVAQALLNNSGTDVFRYTVKDAAGLTSTNTFTVTVSGRNDAPVAVADFNTAKEPDGGTSYTGVASGNVLANDTDVDAGDTKTVVGLTATATASATSSGNSNLITITSLGTLSSNKSADYVNVGDVLQVTSGSSTLYDKNPSNLSNRVTVTSVNASTKTITLSTTVSIPAGATIQFWEPNPGGQISGSNYFQTDGGSVASSNSSATVFVSNITGSILTGMTVTGTGVPARAIVGSGVRAEL</sequence>
<dbReference type="NCBIfam" id="TIGR01965">
    <property type="entry name" value="VCBS_repeat"/>
    <property type="match status" value="1"/>
</dbReference>
<evidence type="ECO:0000313" key="2">
    <source>
        <dbReference type="EMBL" id="MEC4720530.1"/>
    </source>
</evidence>
<evidence type="ECO:0000259" key="1">
    <source>
        <dbReference type="Pfam" id="PF17803"/>
    </source>
</evidence>
<dbReference type="InterPro" id="IPR040853">
    <property type="entry name" value="RapA2_cadherin-like"/>
</dbReference>